<dbReference type="Proteomes" id="UP000550707">
    <property type="component" value="Unassembled WGS sequence"/>
</dbReference>
<protein>
    <submittedName>
        <fullName evidence="2">Uncharacterized protein</fullName>
    </submittedName>
</protein>
<sequence length="129" mass="14688">MDSVQLLLNFILGGRSPTSGRPFLARILASKINKQTRSNHKPAQEVSSFSLAGPWQVTGQRGWAATGTYRDTVREVRKRRPRSPRPLQLQPHRSHRPLSGYQIRRHTRRPRASSVPRDLGRQLVPPRPS</sequence>
<organism evidence="2 3">
    <name type="scientific">Molossus molossus</name>
    <name type="common">Pallas' mastiff bat</name>
    <name type="synonym">Vespertilio molossus</name>
    <dbReference type="NCBI Taxonomy" id="27622"/>
    <lineage>
        <taxon>Eukaryota</taxon>
        <taxon>Metazoa</taxon>
        <taxon>Chordata</taxon>
        <taxon>Craniata</taxon>
        <taxon>Vertebrata</taxon>
        <taxon>Euteleostomi</taxon>
        <taxon>Mammalia</taxon>
        <taxon>Eutheria</taxon>
        <taxon>Laurasiatheria</taxon>
        <taxon>Chiroptera</taxon>
        <taxon>Yangochiroptera</taxon>
        <taxon>Molossidae</taxon>
        <taxon>Molossus</taxon>
    </lineage>
</organism>
<reference evidence="2 3" key="1">
    <citation type="journal article" date="2020" name="Nature">
        <title>Six reference-quality genomes reveal evolution of bat adaptations.</title>
        <authorList>
            <person name="Jebb D."/>
            <person name="Huang Z."/>
            <person name="Pippel M."/>
            <person name="Hughes G.M."/>
            <person name="Lavrichenko K."/>
            <person name="Devanna P."/>
            <person name="Winkler S."/>
            <person name="Jermiin L.S."/>
            <person name="Skirmuntt E.C."/>
            <person name="Katzourakis A."/>
            <person name="Burkitt-Gray L."/>
            <person name="Ray D.A."/>
            <person name="Sullivan K.A.M."/>
            <person name="Roscito J.G."/>
            <person name="Kirilenko B.M."/>
            <person name="Davalos L.M."/>
            <person name="Corthals A.P."/>
            <person name="Power M.L."/>
            <person name="Jones G."/>
            <person name="Ransome R.D."/>
            <person name="Dechmann D.K.N."/>
            <person name="Locatelli A.G."/>
            <person name="Puechmaille S.J."/>
            <person name="Fedrigo O."/>
            <person name="Jarvis E.D."/>
            <person name="Hiller M."/>
            <person name="Vernes S.C."/>
            <person name="Myers E.W."/>
            <person name="Teeling E.C."/>
        </authorList>
    </citation>
    <scope>NUCLEOTIDE SEQUENCE [LARGE SCALE GENOMIC DNA]</scope>
    <source>
        <strain evidence="2">MMolMol1</strain>
        <tissue evidence="2">Muscle</tissue>
    </source>
</reference>
<gene>
    <name evidence="2" type="ORF">HJG59_008634</name>
</gene>
<feature type="region of interest" description="Disordered" evidence="1">
    <location>
        <begin position="70"/>
        <end position="129"/>
    </location>
</feature>
<accession>A0A7J8ER10</accession>
<keyword evidence="3" id="KW-1185">Reference proteome</keyword>
<dbReference type="EMBL" id="JACASF010000013">
    <property type="protein sequence ID" value="KAF6437904.1"/>
    <property type="molecule type" value="Genomic_DNA"/>
</dbReference>
<evidence type="ECO:0000313" key="2">
    <source>
        <dbReference type="EMBL" id="KAF6437904.1"/>
    </source>
</evidence>
<name>A0A7J8ER10_MOLMO</name>
<dbReference type="InParanoid" id="A0A7J8ER10"/>
<comment type="caution">
    <text evidence="2">The sequence shown here is derived from an EMBL/GenBank/DDBJ whole genome shotgun (WGS) entry which is preliminary data.</text>
</comment>
<evidence type="ECO:0000256" key="1">
    <source>
        <dbReference type="SAM" id="MobiDB-lite"/>
    </source>
</evidence>
<dbReference type="AlphaFoldDB" id="A0A7J8ER10"/>
<evidence type="ECO:0000313" key="3">
    <source>
        <dbReference type="Proteomes" id="UP000550707"/>
    </source>
</evidence>
<proteinExistence type="predicted"/>